<dbReference type="AlphaFoldDB" id="A0A931FEV3"/>
<dbReference type="EMBL" id="JADPRT010000006">
    <property type="protein sequence ID" value="MBF9069635.1"/>
    <property type="molecule type" value="Genomic_DNA"/>
</dbReference>
<name>A0A931FEV3_9ACTN</name>
<keyword evidence="5" id="KW-1185">Reference proteome</keyword>
<dbReference type="RefSeq" id="WP_196194808.1">
    <property type="nucleotide sequence ID" value="NZ_JADPRT010000006.1"/>
</dbReference>
<feature type="domain" description="Carbohydrate kinase PfkB" evidence="3">
    <location>
        <begin position="8"/>
        <end position="301"/>
    </location>
</feature>
<dbReference type="PANTHER" id="PTHR10584">
    <property type="entry name" value="SUGAR KINASE"/>
    <property type="match status" value="1"/>
</dbReference>
<dbReference type="SUPFAM" id="SSF53613">
    <property type="entry name" value="Ribokinase-like"/>
    <property type="match status" value="1"/>
</dbReference>
<sequence>MTPGSSGRLLVVGDLATDVVAVHAGRLTPATDTPASIALLPGGSAANVAAWAADSGAEVTLLARVGRESADWHRDELRRVGVTPELRVDAERPTTVVVCLVDERGERTMLNDRGASAALGIADWDDALLDGTAWLHLSGYLLFAEPGRELARLLLRRAWERGLGVSVDPASAGELGLLGPARFLELVGAGTDVLLPNLDEARLLSGATDPERAAVLLAERTGSLVAVKLGPRGALLAGPEGLLGRVPAPMLERPAVDTTGAGDAFAGALLAARLAGTDPLRAAVHACAAGARAVQRQGARPSG</sequence>
<evidence type="ECO:0000313" key="5">
    <source>
        <dbReference type="Proteomes" id="UP000657385"/>
    </source>
</evidence>
<dbReference type="InterPro" id="IPR011611">
    <property type="entry name" value="PfkB_dom"/>
</dbReference>
<reference evidence="4" key="1">
    <citation type="submission" date="2020-11" db="EMBL/GenBank/DDBJ databases">
        <title>Isolation and identification of active actinomycetes.</title>
        <authorList>
            <person name="Yu B."/>
        </authorList>
    </citation>
    <scope>NUCLEOTIDE SEQUENCE</scope>
    <source>
        <strain evidence="4">NEAU-YB345</strain>
    </source>
</reference>
<dbReference type="PROSITE" id="PS00584">
    <property type="entry name" value="PFKB_KINASES_2"/>
    <property type="match status" value="1"/>
</dbReference>
<dbReference type="PANTHER" id="PTHR10584:SF167">
    <property type="entry name" value="PFKB DOMAIN PROTEIN"/>
    <property type="match status" value="1"/>
</dbReference>
<dbReference type="InterPro" id="IPR002173">
    <property type="entry name" value="Carboh/pur_kinase_PfkB_CS"/>
</dbReference>
<keyword evidence="1" id="KW-0808">Transferase</keyword>
<comment type="caution">
    <text evidence="4">The sequence shown here is derived from an EMBL/GenBank/DDBJ whole genome shotgun (WGS) entry which is preliminary data.</text>
</comment>
<evidence type="ECO:0000256" key="2">
    <source>
        <dbReference type="ARBA" id="ARBA00022777"/>
    </source>
</evidence>
<dbReference type="InterPro" id="IPR029056">
    <property type="entry name" value="Ribokinase-like"/>
</dbReference>
<dbReference type="Proteomes" id="UP000657385">
    <property type="component" value="Unassembled WGS sequence"/>
</dbReference>
<organism evidence="4 5">
    <name type="scientific">Streptacidiphilus fuscans</name>
    <dbReference type="NCBI Taxonomy" id="2789292"/>
    <lineage>
        <taxon>Bacteria</taxon>
        <taxon>Bacillati</taxon>
        <taxon>Actinomycetota</taxon>
        <taxon>Actinomycetes</taxon>
        <taxon>Kitasatosporales</taxon>
        <taxon>Streptomycetaceae</taxon>
        <taxon>Streptacidiphilus</taxon>
    </lineage>
</organism>
<keyword evidence="2 4" id="KW-0418">Kinase</keyword>
<evidence type="ECO:0000256" key="1">
    <source>
        <dbReference type="ARBA" id="ARBA00022679"/>
    </source>
</evidence>
<accession>A0A931FEV3</accession>
<evidence type="ECO:0000313" key="4">
    <source>
        <dbReference type="EMBL" id="MBF9069635.1"/>
    </source>
</evidence>
<proteinExistence type="predicted"/>
<gene>
    <name evidence="4" type="ORF">I2501_16545</name>
</gene>
<evidence type="ECO:0000259" key="3">
    <source>
        <dbReference type="Pfam" id="PF00294"/>
    </source>
</evidence>
<dbReference type="GO" id="GO:0016301">
    <property type="term" value="F:kinase activity"/>
    <property type="evidence" value="ECO:0007669"/>
    <property type="project" value="UniProtKB-KW"/>
</dbReference>
<dbReference type="Pfam" id="PF00294">
    <property type="entry name" value="PfkB"/>
    <property type="match status" value="1"/>
</dbReference>
<protein>
    <submittedName>
        <fullName evidence="4">Sugar kinase</fullName>
    </submittedName>
</protein>
<dbReference type="Gene3D" id="3.40.1190.20">
    <property type="match status" value="1"/>
</dbReference>